<evidence type="ECO:0000259" key="1">
    <source>
        <dbReference type="Pfam" id="PF07287"/>
    </source>
</evidence>
<feature type="domain" description="Acyclic terpene utilisation N-terminal" evidence="1">
    <location>
        <begin position="13"/>
        <end position="458"/>
    </location>
</feature>
<dbReference type="Proteomes" id="UP001589834">
    <property type="component" value="Unassembled WGS sequence"/>
</dbReference>
<dbReference type="EMBL" id="JBHLTN010000016">
    <property type="protein sequence ID" value="MFC0592661.1"/>
    <property type="molecule type" value="Genomic_DNA"/>
</dbReference>
<dbReference type="Pfam" id="PF23544">
    <property type="entry name" value="AtuA_ferredoxin"/>
    <property type="match status" value="1"/>
</dbReference>
<protein>
    <submittedName>
        <fullName evidence="3">Acyclic terpene utilization AtuA family protein</fullName>
    </submittedName>
</protein>
<organism evidence="3 4">
    <name type="scientific">Ottowia pentelensis</name>
    <dbReference type="NCBI Taxonomy" id="511108"/>
    <lineage>
        <taxon>Bacteria</taxon>
        <taxon>Pseudomonadati</taxon>
        <taxon>Pseudomonadota</taxon>
        <taxon>Betaproteobacteria</taxon>
        <taxon>Burkholderiales</taxon>
        <taxon>Comamonadaceae</taxon>
        <taxon>Ottowia</taxon>
    </lineage>
</organism>
<gene>
    <name evidence="3" type="ORF">ACFFGG_08835</name>
</gene>
<sequence>MGAARRQKENKIVRIGGASGFWGDSSVAAPQLVASGQIDYLVFDYLAELTMSILAAARMKKPELGYATDFVTVAMKSVLKDVVARGIRVVSNAGGVNPEGCAEALRALAKELGVEVKIAVVTGDDVMPLLPELRQAQPPVAELQSGAPLPAKVVTANAYLGAAPIKAALDAGAQIVITGRCVDSAVTLGVLMHEFGWTPQDLDQLAGASLAGHIIECGCQGTGGLHTDWQDVPDWAHIGYPIVECAADGSFSVTKPKGTGGLIAPQCVAEQLLYEIHDPAAYLLPDVVCDFTQVQLTQTDPEHVHVSGARGRAPTGSYKVSATYLDGFKTSAQLTIVGFDAAAKARRTGEAILTRVGDLLKAQGLAPFSATNLEVLGAESSYGPLANPAVLQTREAILRLTARHPDKAALQLLASEVAPAGTSWAPGSTGFGGRPGVSPLIRQYAFLLDKARLSPSVTLDGRAISVPNSPPAPDNKAQAAIKTEVFATTEASAPISGEMVEVPLIRLAWARSGDKGDTSNIGVIARKPEWLPLLRQQLTEARVAQHLAHLMSGHKVTRYELPGIHAFNFVCEQALGGGGMASLRNDSLGKGMGQILLALPVRVPANWGVQA</sequence>
<dbReference type="InterPro" id="IPR010839">
    <property type="entry name" value="AtuA_N"/>
</dbReference>
<reference evidence="3 4" key="1">
    <citation type="submission" date="2024-09" db="EMBL/GenBank/DDBJ databases">
        <authorList>
            <person name="Sun Q."/>
            <person name="Mori K."/>
        </authorList>
    </citation>
    <scope>NUCLEOTIDE SEQUENCE [LARGE SCALE GENOMIC DNA]</scope>
    <source>
        <strain evidence="3 4">NCAIM B.02336</strain>
    </source>
</reference>
<dbReference type="PANTHER" id="PTHR47708">
    <property type="match status" value="1"/>
</dbReference>
<proteinExistence type="predicted"/>
<dbReference type="PANTHER" id="PTHR47708:SF2">
    <property type="entry name" value="SI:CH73-132F6.5"/>
    <property type="match status" value="1"/>
</dbReference>
<name>A0ABV6PS55_9BURK</name>
<evidence type="ECO:0000259" key="2">
    <source>
        <dbReference type="Pfam" id="PF23544"/>
    </source>
</evidence>
<feature type="domain" description="AtuA-like ferredoxin-fold" evidence="2">
    <location>
        <begin position="502"/>
        <end position="601"/>
    </location>
</feature>
<keyword evidence="4" id="KW-1185">Reference proteome</keyword>
<comment type="caution">
    <text evidence="3">The sequence shown here is derived from an EMBL/GenBank/DDBJ whole genome shotgun (WGS) entry which is preliminary data.</text>
</comment>
<accession>A0ABV6PS55</accession>
<evidence type="ECO:0000313" key="4">
    <source>
        <dbReference type="Proteomes" id="UP001589834"/>
    </source>
</evidence>
<dbReference type="Pfam" id="PF07287">
    <property type="entry name" value="AtuA"/>
    <property type="match status" value="1"/>
</dbReference>
<dbReference type="InterPro" id="IPR056362">
    <property type="entry name" value="AtuA-like_ferredoxin_dom"/>
</dbReference>
<evidence type="ECO:0000313" key="3">
    <source>
        <dbReference type="EMBL" id="MFC0592661.1"/>
    </source>
</evidence>
<dbReference type="RefSeq" id="WP_377482303.1">
    <property type="nucleotide sequence ID" value="NZ_JBHLTN010000016.1"/>
</dbReference>